<dbReference type="AlphaFoldDB" id="A0A072V5Q0"/>
<proteinExistence type="predicted"/>
<reference evidence="3" key="3">
    <citation type="submission" date="2015-04" db="UniProtKB">
        <authorList>
            <consortium name="EnsemblPlants"/>
        </authorList>
    </citation>
    <scope>IDENTIFICATION</scope>
    <source>
        <strain evidence="3">cv. Jemalong A17</strain>
    </source>
</reference>
<feature type="compositionally biased region" description="Low complexity" evidence="1">
    <location>
        <begin position="18"/>
        <end position="29"/>
    </location>
</feature>
<evidence type="ECO:0000313" key="4">
    <source>
        <dbReference type="Proteomes" id="UP000002051"/>
    </source>
</evidence>
<dbReference type="EMBL" id="CM001218">
    <property type="protein sequence ID" value="KEH37329.1"/>
    <property type="molecule type" value="Genomic_DNA"/>
</dbReference>
<keyword evidence="4" id="KW-1185">Reference proteome</keyword>
<organism evidence="2 4">
    <name type="scientific">Medicago truncatula</name>
    <name type="common">Barrel medic</name>
    <name type="synonym">Medicago tribuloides</name>
    <dbReference type="NCBI Taxonomy" id="3880"/>
    <lineage>
        <taxon>Eukaryota</taxon>
        <taxon>Viridiplantae</taxon>
        <taxon>Streptophyta</taxon>
        <taxon>Embryophyta</taxon>
        <taxon>Tracheophyta</taxon>
        <taxon>Spermatophyta</taxon>
        <taxon>Magnoliopsida</taxon>
        <taxon>eudicotyledons</taxon>
        <taxon>Gunneridae</taxon>
        <taxon>Pentapetalae</taxon>
        <taxon>rosids</taxon>
        <taxon>fabids</taxon>
        <taxon>Fabales</taxon>
        <taxon>Fabaceae</taxon>
        <taxon>Papilionoideae</taxon>
        <taxon>50 kb inversion clade</taxon>
        <taxon>NPAAA clade</taxon>
        <taxon>Hologalegina</taxon>
        <taxon>IRL clade</taxon>
        <taxon>Trifolieae</taxon>
        <taxon>Medicago</taxon>
    </lineage>
</organism>
<evidence type="ECO:0000256" key="1">
    <source>
        <dbReference type="SAM" id="MobiDB-lite"/>
    </source>
</evidence>
<dbReference type="HOGENOM" id="CLU_124155_0_0_1"/>
<sequence>MRFQKENTYLHPPPQLHPSNQKNPSSSQSVELPRKVGNLNHKKHLKQCKTMSLSKGKGKTHAVPDEFDLRSIENANRKQQSIYKNEDTIIKEVVAKSSKRMDSGHGFKCHSFGMCFPGFGKVKPIKTRKIETKVDYSMNVMSSTFSISFENFDINAQGRIVRENNNEDNSISSYFELPSTAL</sequence>
<reference evidence="2 4" key="2">
    <citation type="journal article" date="2014" name="BMC Genomics">
        <title>An improved genome release (version Mt4.0) for the model legume Medicago truncatula.</title>
        <authorList>
            <person name="Tang H."/>
            <person name="Krishnakumar V."/>
            <person name="Bidwell S."/>
            <person name="Rosen B."/>
            <person name="Chan A."/>
            <person name="Zhou S."/>
            <person name="Gentzbittel L."/>
            <person name="Childs K.L."/>
            <person name="Yandell M."/>
            <person name="Gundlach H."/>
            <person name="Mayer K.F."/>
            <person name="Schwartz D.C."/>
            <person name="Town C.D."/>
        </authorList>
    </citation>
    <scope>GENOME REANNOTATION</scope>
    <source>
        <strain evidence="2">A17</strain>
        <strain evidence="3 4">cv. Jemalong A17</strain>
    </source>
</reference>
<evidence type="ECO:0000313" key="2">
    <source>
        <dbReference type="EMBL" id="KEH37329.1"/>
    </source>
</evidence>
<dbReference type="EnsemblPlants" id="KEH37329">
    <property type="protein sequence ID" value="KEH37329"/>
    <property type="gene ID" value="MTR_2g437620"/>
</dbReference>
<feature type="region of interest" description="Disordered" evidence="1">
    <location>
        <begin position="1"/>
        <end position="42"/>
    </location>
</feature>
<accession>A0A072V5Q0</accession>
<reference evidence="2 4" key="1">
    <citation type="journal article" date="2011" name="Nature">
        <title>The Medicago genome provides insight into the evolution of rhizobial symbioses.</title>
        <authorList>
            <person name="Young N.D."/>
            <person name="Debelle F."/>
            <person name="Oldroyd G.E."/>
            <person name="Geurts R."/>
            <person name="Cannon S.B."/>
            <person name="Udvardi M.K."/>
            <person name="Benedito V.A."/>
            <person name="Mayer K.F."/>
            <person name="Gouzy J."/>
            <person name="Schoof H."/>
            <person name="Van de Peer Y."/>
            <person name="Proost S."/>
            <person name="Cook D.R."/>
            <person name="Meyers B.C."/>
            <person name="Spannagl M."/>
            <person name="Cheung F."/>
            <person name="De Mita S."/>
            <person name="Krishnakumar V."/>
            <person name="Gundlach H."/>
            <person name="Zhou S."/>
            <person name="Mudge J."/>
            <person name="Bharti A.K."/>
            <person name="Murray J.D."/>
            <person name="Naoumkina M.A."/>
            <person name="Rosen B."/>
            <person name="Silverstein K.A."/>
            <person name="Tang H."/>
            <person name="Rombauts S."/>
            <person name="Zhao P.X."/>
            <person name="Zhou P."/>
            <person name="Barbe V."/>
            <person name="Bardou P."/>
            <person name="Bechner M."/>
            <person name="Bellec A."/>
            <person name="Berger A."/>
            <person name="Berges H."/>
            <person name="Bidwell S."/>
            <person name="Bisseling T."/>
            <person name="Choisne N."/>
            <person name="Couloux A."/>
            <person name="Denny R."/>
            <person name="Deshpande S."/>
            <person name="Dai X."/>
            <person name="Doyle J.J."/>
            <person name="Dudez A.M."/>
            <person name="Farmer A.D."/>
            <person name="Fouteau S."/>
            <person name="Franken C."/>
            <person name="Gibelin C."/>
            <person name="Gish J."/>
            <person name="Goldstein S."/>
            <person name="Gonzalez A.J."/>
            <person name="Green P.J."/>
            <person name="Hallab A."/>
            <person name="Hartog M."/>
            <person name="Hua A."/>
            <person name="Humphray S.J."/>
            <person name="Jeong D.H."/>
            <person name="Jing Y."/>
            <person name="Jocker A."/>
            <person name="Kenton S.M."/>
            <person name="Kim D.J."/>
            <person name="Klee K."/>
            <person name="Lai H."/>
            <person name="Lang C."/>
            <person name="Lin S."/>
            <person name="Macmil S.L."/>
            <person name="Magdelenat G."/>
            <person name="Matthews L."/>
            <person name="McCorrison J."/>
            <person name="Monaghan E.L."/>
            <person name="Mun J.H."/>
            <person name="Najar F.Z."/>
            <person name="Nicholson C."/>
            <person name="Noirot C."/>
            <person name="O'Bleness M."/>
            <person name="Paule C.R."/>
            <person name="Poulain J."/>
            <person name="Prion F."/>
            <person name="Qin B."/>
            <person name="Qu C."/>
            <person name="Retzel E.F."/>
            <person name="Riddle C."/>
            <person name="Sallet E."/>
            <person name="Samain S."/>
            <person name="Samson N."/>
            <person name="Sanders I."/>
            <person name="Saurat O."/>
            <person name="Scarpelli C."/>
            <person name="Schiex T."/>
            <person name="Segurens B."/>
            <person name="Severin A.J."/>
            <person name="Sherrier D.J."/>
            <person name="Shi R."/>
            <person name="Sims S."/>
            <person name="Singer S.R."/>
            <person name="Sinharoy S."/>
            <person name="Sterck L."/>
            <person name="Viollet A."/>
            <person name="Wang B.B."/>
            <person name="Wang K."/>
            <person name="Wang M."/>
            <person name="Wang X."/>
            <person name="Warfsmann J."/>
            <person name="Weissenbach J."/>
            <person name="White D.D."/>
            <person name="White J.D."/>
            <person name="Wiley G.B."/>
            <person name="Wincker P."/>
            <person name="Xing Y."/>
            <person name="Yang L."/>
            <person name="Yao Z."/>
            <person name="Ying F."/>
            <person name="Zhai J."/>
            <person name="Zhou L."/>
            <person name="Zuber A."/>
            <person name="Denarie J."/>
            <person name="Dixon R.A."/>
            <person name="May G.D."/>
            <person name="Schwartz D.C."/>
            <person name="Rogers J."/>
            <person name="Quetier F."/>
            <person name="Town C.D."/>
            <person name="Roe B.A."/>
        </authorList>
    </citation>
    <scope>NUCLEOTIDE SEQUENCE [LARGE SCALE GENOMIC DNA]</scope>
    <source>
        <strain evidence="2">A17</strain>
        <strain evidence="3 4">cv. Jemalong A17</strain>
    </source>
</reference>
<evidence type="ECO:0000313" key="3">
    <source>
        <dbReference type="EnsemblPlants" id="KEH37329"/>
    </source>
</evidence>
<name>A0A072V5Q0_MEDTR</name>
<gene>
    <name evidence="2" type="ordered locus">MTR_2g437620</name>
</gene>
<protein>
    <submittedName>
        <fullName evidence="2 3">Uncharacterized protein</fullName>
    </submittedName>
</protein>
<dbReference type="Proteomes" id="UP000002051">
    <property type="component" value="Chromosome 2"/>
</dbReference>